<dbReference type="EMBL" id="JASCZI010244376">
    <property type="protein sequence ID" value="MED6214111.1"/>
    <property type="molecule type" value="Genomic_DNA"/>
</dbReference>
<sequence>MFQEMQAREIKRVLHLLDDMIMEVLRRSDYQTACKCRLLSKAWNMKLQSYDFLSEHYQRWSLPQSCVFIHLYFPQWMPDRNSFVRVSVMEGKVSTLPSVSSFCPGQVVRVHGILNGNICLTLELNRTCERLAVWNMFTGQTREILALPGFSCQTFRNQFGFTYLPRSICYCIIHTFKVASEQDVLMYNIYDSKSNKFSRTIGFENCVGNIHSDYISSEGVVYWLNFQPQQSHIPNSIVACSALTKGIDLYTIPDKCKSGKHKLLILNNQVCIASYPLQEDHYTFLVWGLRIISQKKVRWELKWTLDGMRIYDNLMLFLKEDLIGLIDENQQDGEKLRELMLCTYSPDEEHHRSNLIIQDWKQRLQTNVPIALTDDGWYRVIGVENGIFCFRYCSARNKSYLLAWNPVDKSTKLIPDPPEHYCNKCSFLYSFGYFPGTVHYGIVHLFKRKPRQRYWRVTMYSSVEHD</sequence>
<feature type="domain" description="F-box associated beta-propeller type 1" evidence="1">
    <location>
        <begin position="119"/>
        <end position="310"/>
    </location>
</feature>
<proteinExistence type="predicted"/>
<evidence type="ECO:0000259" key="1">
    <source>
        <dbReference type="Pfam" id="PF07734"/>
    </source>
</evidence>
<dbReference type="Pfam" id="PF07734">
    <property type="entry name" value="FBA_1"/>
    <property type="match status" value="1"/>
</dbReference>
<organism evidence="2 3">
    <name type="scientific">Stylosanthes scabra</name>
    <dbReference type="NCBI Taxonomy" id="79078"/>
    <lineage>
        <taxon>Eukaryota</taxon>
        <taxon>Viridiplantae</taxon>
        <taxon>Streptophyta</taxon>
        <taxon>Embryophyta</taxon>
        <taxon>Tracheophyta</taxon>
        <taxon>Spermatophyta</taxon>
        <taxon>Magnoliopsida</taxon>
        <taxon>eudicotyledons</taxon>
        <taxon>Gunneridae</taxon>
        <taxon>Pentapetalae</taxon>
        <taxon>rosids</taxon>
        <taxon>fabids</taxon>
        <taxon>Fabales</taxon>
        <taxon>Fabaceae</taxon>
        <taxon>Papilionoideae</taxon>
        <taxon>50 kb inversion clade</taxon>
        <taxon>dalbergioids sensu lato</taxon>
        <taxon>Dalbergieae</taxon>
        <taxon>Pterocarpus clade</taxon>
        <taxon>Stylosanthes</taxon>
    </lineage>
</organism>
<dbReference type="Proteomes" id="UP001341840">
    <property type="component" value="Unassembled WGS sequence"/>
</dbReference>
<gene>
    <name evidence="2" type="ORF">PIB30_099836</name>
</gene>
<reference evidence="2 3" key="1">
    <citation type="journal article" date="2023" name="Plants (Basel)">
        <title>Bridging the Gap: Combining Genomics and Transcriptomics Approaches to Understand Stylosanthes scabra, an Orphan Legume from the Brazilian Caatinga.</title>
        <authorList>
            <person name="Ferreira-Neto J.R.C."/>
            <person name="da Silva M.D."/>
            <person name="Binneck E."/>
            <person name="de Melo N.F."/>
            <person name="da Silva R.H."/>
            <person name="de Melo A.L.T.M."/>
            <person name="Pandolfi V."/>
            <person name="Bustamante F.O."/>
            <person name="Brasileiro-Vidal A.C."/>
            <person name="Benko-Iseppon A.M."/>
        </authorList>
    </citation>
    <scope>NUCLEOTIDE SEQUENCE [LARGE SCALE GENOMIC DNA]</scope>
    <source>
        <tissue evidence="2">Leaves</tissue>
    </source>
</reference>
<dbReference type="PANTHER" id="PTHR31672">
    <property type="entry name" value="BNACNNG10540D PROTEIN"/>
    <property type="match status" value="1"/>
</dbReference>
<dbReference type="PANTHER" id="PTHR31672:SF13">
    <property type="entry name" value="F-BOX PROTEIN CPR30-LIKE"/>
    <property type="match status" value="1"/>
</dbReference>
<evidence type="ECO:0000313" key="3">
    <source>
        <dbReference type="Proteomes" id="UP001341840"/>
    </source>
</evidence>
<evidence type="ECO:0000313" key="2">
    <source>
        <dbReference type="EMBL" id="MED6214111.1"/>
    </source>
</evidence>
<comment type="caution">
    <text evidence="2">The sequence shown here is derived from an EMBL/GenBank/DDBJ whole genome shotgun (WGS) entry which is preliminary data.</text>
</comment>
<accession>A0ABU6YVV4</accession>
<protein>
    <recommendedName>
        <fullName evidence="1">F-box associated beta-propeller type 1 domain-containing protein</fullName>
    </recommendedName>
</protein>
<dbReference type="InterPro" id="IPR006527">
    <property type="entry name" value="F-box-assoc_dom_typ1"/>
</dbReference>
<dbReference type="InterPro" id="IPR050796">
    <property type="entry name" value="SCF_F-box_component"/>
</dbReference>
<name>A0ABU6YVV4_9FABA</name>
<keyword evidence="3" id="KW-1185">Reference proteome</keyword>